<dbReference type="GO" id="GO:0003677">
    <property type="term" value="F:DNA binding"/>
    <property type="evidence" value="ECO:0007669"/>
    <property type="project" value="UniProtKB-KW"/>
</dbReference>
<dbReference type="PROSITE" id="PS50043">
    <property type="entry name" value="HTH_LUXR_2"/>
    <property type="match status" value="1"/>
</dbReference>
<dbReference type="InterPro" id="IPR036388">
    <property type="entry name" value="WH-like_DNA-bd_sf"/>
</dbReference>
<dbReference type="AlphaFoldDB" id="A0A154M3U6"/>
<dbReference type="SUPFAM" id="SSF46894">
    <property type="entry name" value="C-terminal effector domain of the bipartite response regulators"/>
    <property type="match status" value="1"/>
</dbReference>
<keyword evidence="3" id="KW-0804">Transcription</keyword>
<reference evidence="5 6" key="1">
    <citation type="submission" date="2015-12" db="EMBL/GenBank/DDBJ databases">
        <title>Amycolatopsis regifaucium genome sequencing and assembly.</title>
        <authorList>
            <person name="Mayilraj S."/>
        </authorList>
    </citation>
    <scope>NUCLEOTIDE SEQUENCE [LARGE SCALE GENOMIC DNA]</scope>
    <source>
        <strain evidence="5 6">GY080</strain>
    </source>
</reference>
<dbReference type="PANTHER" id="PTHR44688:SF16">
    <property type="entry name" value="DNA-BINDING TRANSCRIPTIONAL ACTIVATOR DEVR_DOSR"/>
    <property type="match status" value="1"/>
</dbReference>
<dbReference type="GO" id="GO:0006355">
    <property type="term" value="P:regulation of DNA-templated transcription"/>
    <property type="evidence" value="ECO:0007669"/>
    <property type="project" value="InterPro"/>
</dbReference>
<organism evidence="5 6">
    <name type="scientific">Amycolatopsis regifaucium</name>
    <dbReference type="NCBI Taxonomy" id="546365"/>
    <lineage>
        <taxon>Bacteria</taxon>
        <taxon>Bacillati</taxon>
        <taxon>Actinomycetota</taxon>
        <taxon>Actinomycetes</taxon>
        <taxon>Pseudonocardiales</taxon>
        <taxon>Pseudonocardiaceae</taxon>
        <taxon>Amycolatopsis</taxon>
    </lineage>
</organism>
<evidence type="ECO:0000313" key="5">
    <source>
        <dbReference type="EMBL" id="KZB79193.1"/>
    </source>
</evidence>
<proteinExistence type="predicted"/>
<feature type="domain" description="HTH luxR-type" evidence="4">
    <location>
        <begin position="58"/>
        <end position="123"/>
    </location>
</feature>
<evidence type="ECO:0000256" key="1">
    <source>
        <dbReference type="ARBA" id="ARBA00023015"/>
    </source>
</evidence>
<evidence type="ECO:0000256" key="2">
    <source>
        <dbReference type="ARBA" id="ARBA00023125"/>
    </source>
</evidence>
<dbReference type="CDD" id="cd06170">
    <property type="entry name" value="LuxR_C_like"/>
    <property type="match status" value="1"/>
</dbReference>
<keyword evidence="1" id="KW-0805">Transcription regulation</keyword>
<evidence type="ECO:0000259" key="4">
    <source>
        <dbReference type="PROSITE" id="PS50043"/>
    </source>
</evidence>
<protein>
    <recommendedName>
        <fullName evidence="4">HTH luxR-type domain-containing protein</fullName>
    </recommendedName>
</protein>
<dbReference type="PRINTS" id="PR00038">
    <property type="entry name" value="HTHLUXR"/>
</dbReference>
<sequence length="129" mass="14231">MTHLLGEVLKTQSMIIMLLSRMHPKEQAEPAEFVKTVIGYPLDIERGEAVEGIVSGSRQGLGCQLTPRELEVVRQLAEGKSNRLIARTLGISERTVKVHLKTVFSKLRVASRTEAVLSALRLGLVETGR</sequence>
<dbReference type="InterPro" id="IPR000792">
    <property type="entry name" value="Tscrpt_reg_LuxR_C"/>
</dbReference>
<comment type="caution">
    <text evidence="5">The sequence shown here is derived from an EMBL/GenBank/DDBJ whole genome shotgun (WGS) entry which is preliminary data.</text>
</comment>
<name>A0A154M3U6_9PSEU</name>
<gene>
    <name evidence="5" type="ORF">AVL48_16465</name>
</gene>
<dbReference type="Gene3D" id="1.10.10.10">
    <property type="entry name" value="Winged helix-like DNA-binding domain superfamily/Winged helix DNA-binding domain"/>
    <property type="match status" value="1"/>
</dbReference>
<dbReference type="Pfam" id="PF00196">
    <property type="entry name" value="GerE"/>
    <property type="match status" value="1"/>
</dbReference>
<evidence type="ECO:0000256" key="3">
    <source>
        <dbReference type="ARBA" id="ARBA00023163"/>
    </source>
</evidence>
<dbReference type="PANTHER" id="PTHR44688">
    <property type="entry name" value="DNA-BINDING TRANSCRIPTIONAL ACTIVATOR DEVR_DOSR"/>
    <property type="match status" value="1"/>
</dbReference>
<dbReference type="InterPro" id="IPR016032">
    <property type="entry name" value="Sig_transdc_resp-reg_C-effctor"/>
</dbReference>
<dbReference type="Proteomes" id="UP000076321">
    <property type="component" value="Unassembled WGS sequence"/>
</dbReference>
<keyword evidence="2" id="KW-0238">DNA-binding</keyword>
<dbReference type="EMBL" id="LQCI01000052">
    <property type="protein sequence ID" value="KZB79193.1"/>
    <property type="molecule type" value="Genomic_DNA"/>
</dbReference>
<accession>A0A154M3U6</accession>
<dbReference type="SMART" id="SM00421">
    <property type="entry name" value="HTH_LUXR"/>
    <property type="match status" value="1"/>
</dbReference>
<evidence type="ECO:0000313" key="6">
    <source>
        <dbReference type="Proteomes" id="UP000076321"/>
    </source>
</evidence>